<feature type="binding site" evidence="1">
    <location>
        <position position="104"/>
    </location>
    <ligand>
        <name>Mn(2+)</name>
        <dbReference type="ChEBI" id="CHEBI:29035"/>
        <label>2</label>
    </ligand>
</feature>
<dbReference type="InterPro" id="IPR017439">
    <property type="entry name" value="Amidohydrolase"/>
</dbReference>
<dbReference type="SUPFAM" id="SSF55031">
    <property type="entry name" value="Bacterial exopeptidase dimerisation domain"/>
    <property type="match status" value="1"/>
</dbReference>
<dbReference type="KEGG" id="aarc:G127AT_10970"/>
<organism evidence="3 4">
    <name type="scientific">Agromyces archimandritae</name>
    <dbReference type="NCBI Taxonomy" id="2781962"/>
    <lineage>
        <taxon>Bacteria</taxon>
        <taxon>Bacillati</taxon>
        <taxon>Actinomycetota</taxon>
        <taxon>Actinomycetes</taxon>
        <taxon>Micrococcales</taxon>
        <taxon>Microbacteriaceae</taxon>
        <taxon>Agromyces</taxon>
    </lineage>
</organism>
<keyword evidence="1" id="KW-0464">Manganese</keyword>
<dbReference type="Pfam" id="PF07687">
    <property type="entry name" value="M20_dimer"/>
    <property type="match status" value="1"/>
</dbReference>
<dbReference type="AlphaFoldDB" id="A0A975FS92"/>
<dbReference type="GO" id="GO:0046872">
    <property type="term" value="F:metal ion binding"/>
    <property type="evidence" value="ECO:0007669"/>
    <property type="project" value="UniProtKB-KW"/>
</dbReference>
<evidence type="ECO:0000259" key="2">
    <source>
        <dbReference type="Pfam" id="PF07687"/>
    </source>
</evidence>
<evidence type="ECO:0000313" key="4">
    <source>
        <dbReference type="Proteomes" id="UP000671914"/>
    </source>
</evidence>
<feature type="binding site" evidence="1">
    <location>
        <position position="106"/>
    </location>
    <ligand>
        <name>Mn(2+)</name>
        <dbReference type="ChEBI" id="CHEBI:29035"/>
        <label>2</label>
    </ligand>
</feature>
<feature type="domain" description="Peptidase M20 dimerisation" evidence="2">
    <location>
        <begin position="190"/>
        <end position="282"/>
    </location>
</feature>
<feature type="binding site" evidence="1">
    <location>
        <position position="168"/>
    </location>
    <ligand>
        <name>Mn(2+)</name>
        <dbReference type="ChEBI" id="CHEBI:29035"/>
        <label>2</label>
    </ligand>
</feature>
<dbReference type="CDD" id="cd03886">
    <property type="entry name" value="M20_Acy1"/>
    <property type="match status" value="1"/>
</dbReference>
<name>A0A975FS92_9MICO</name>
<keyword evidence="4" id="KW-1185">Reference proteome</keyword>
<gene>
    <name evidence="3" type="ORF">G127AT_10970</name>
</gene>
<dbReference type="Pfam" id="PF01546">
    <property type="entry name" value="Peptidase_M20"/>
    <property type="match status" value="1"/>
</dbReference>
<dbReference type="PANTHER" id="PTHR11014">
    <property type="entry name" value="PEPTIDASE M20 FAMILY MEMBER"/>
    <property type="match status" value="1"/>
</dbReference>
<dbReference type="InterPro" id="IPR011650">
    <property type="entry name" value="Peptidase_M20_dimer"/>
</dbReference>
<feature type="binding site" evidence="1">
    <location>
        <position position="369"/>
    </location>
    <ligand>
        <name>Mn(2+)</name>
        <dbReference type="ChEBI" id="CHEBI:29035"/>
        <label>2</label>
    </ligand>
</feature>
<dbReference type="PIRSF" id="PIRSF005962">
    <property type="entry name" value="Pept_M20D_amidohydro"/>
    <property type="match status" value="1"/>
</dbReference>
<dbReference type="InterPro" id="IPR002933">
    <property type="entry name" value="Peptidase_M20"/>
</dbReference>
<evidence type="ECO:0000313" key="3">
    <source>
        <dbReference type="EMBL" id="QTX06286.1"/>
    </source>
</evidence>
<proteinExistence type="predicted"/>
<keyword evidence="1" id="KW-0479">Metal-binding</keyword>
<reference evidence="3" key="1">
    <citation type="submission" date="2021-03" db="EMBL/GenBank/DDBJ databases">
        <title>Agromyces archimandritus sp. nov., isolated from the cockroach Archimandrita tessellata.</title>
        <authorList>
            <person name="Guzman J."/>
            <person name="Ortuzar M."/>
            <person name="Poehlein A."/>
            <person name="Daniel R."/>
            <person name="Trujillo M."/>
            <person name="Vilcinskas A."/>
        </authorList>
    </citation>
    <scope>NUCLEOTIDE SEQUENCE</scope>
    <source>
        <strain evidence="3">G127AT</strain>
    </source>
</reference>
<dbReference type="Gene3D" id="3.30.70.360">
    <property type="match status" value="1"/>
</dbReference>
<dbReference type="EMBL" id="CP071696">
    <property type="protein sequence ID" value="QTX06286.1"/>
    <property type="molecule type" value="Genomic_DNA"/>
</dbReference>
<dbReference type="GO" id="GO:0016787">
    <property type="term" value="F:hydrolase activity"/>
    <property type="evidence" value="ECO:0007669"/>
    <property type="project" value="InterPro"/>
</dbReference>
<evidence type="ECO:0000256" key="1">
    <source>
        <dbReference type="PIRSR" id="PIRSR005962-1"/>
    </source>
</evidence>
<accession>A0A975FS92</accession>
<feature type="binding site" evidence="1">
    <location>
        <position position="140"/>
    </location>
    <ligand>
        <name>Mn(2+)</name>
        <dbReference type="ChEBI" id="CHEBI:29035"/>
        <label>2</label>
    </ligand>
</feature>
<dbReference type="Gene3D" id="3.40.630.10">
    <property type="entry name" value="Zn peptidases"/>
    <property type="match status" value="1"/>
</dbReference>
<sequence>MTPTSTLLAEARAILPGLQLLRRELHADPEVGLELPRTQRRVLDALDGLGLEITTGRATTSVVAVLRGGRPGPTVLLRGDMDALPVAEEADVPYRSTNGAMHACGHDLHTAGLVGAARLLAARREELAGDVLFMFQPGEESWGGAKIMLDEGLLDASGSLPVAAYALHVEPGPRGLFRARPGATMASSNSFYATLHGRGGHASTPWKSVDPLPALAELALALGSLVGRRVDVFDPAVLSVTMLRGSRARNIIAENAELGSTVRTLSDAAIDVIEREAVRLADGIAAAHGLVAESRFTRHYPTTVNDAAAVDAVREAVTGVLGAGAFAPLPNPWMGAEDFSFVLERVPGAFVIVGASPDGVDAETSPSNHSPQVVFDDRVLAEQAAVLAGLALRRLG</sequence>
<dbReference type="NCBIfam" id="TIGR01891">
    <property type="entry name" value="amidohydrolases"/>
    <property type="match status" value="1"/>
</dbReference>
<dbReference type="SUPFAM" id="SSF53187">
    <property type="entry name" value="Zn-dependent exopeptidases"/>
    <property type="match status" value="1"/>
</dbReference>
<dbReference type="Proteomes" id="UP000671914">
    <property type="component" value="Chromosome"/>
</dbReference>
<dbReference type="InterPro" id="IPR036264">
    <property type="entry name" value="Bact_exopeptidase_dim_dom"/>
</dbReference>
<dbReference type="PANTHER" id="PTHR11014:SF169">
    <property type="entry name" value="CLAN MH, FAMILY M20, PEPTIDASE T-LIKE METALLOPEPTIDASE"/>
    <property type="match status" value="1"/>
</dbReference>
<protein>
    <submittedName>
        <fullName evidence="3">Amidohydrolase</fullName>
    </submittedName>
</protein>
<comment type="cofactor">
    <cofactor evidence="1">
        <name>Mn(2+)</name>
        <dbReference type="ChEBI" id="CHEBI:29035"/>
    </cofactor>
    <text evidence="1">The Mn(2+) ion enhances activity.</text>
</comment>